<name>A0A9X1D6H3_9HYPH</name>
<feature type="transmembrane region" description="Helical" evidence="1">
    <location>
        <begin position="263"/>
        <end position="280"/>
    </location>
</feature>
<comment type="caution">
    <text evidence="4">The sequence shown here is derived from an EMBL/GenBank/DDBJ whole genome shotgun (WGS) entry which is preliminary data.</text>
</comment>
<accession>A0A9X1D6H3</accession>
<protein>
    <submittedName>
        <fullName evidence="4">Acyltransferase</fullName>
    </submittedName>
</protein>
<feature type="transmembrane region" description="Helical" evidence="1">
    <location>
        <begin position="324"/>
        <end position="341"/>
    </location>
</feature>
<feature type="transmembrane region" description="Helical" evidence="1">
    <location>
        <begin position="113"/>
        <end position="132"/>
    </location>
</feature>
<evidence type="ECO:0000313" key="4">
    <source>
        <dbReference type="EMBL" id="MBT1157036.1"/>
    </source>
</evidence>
<reference evidence="4" key="1">
    <citation type="journal article" date="2021" name="Microorganisms">
        <title>Phylogenomic Reconstruction and Metabolic Potential of the Genus Aminobacter.</title>
        <authorList>
            <person name="Artuso I."/>
            <person name="Turrini P."/>
            <person name="Pirolo M."/>
            <person name="Lugli G.A."/>
            <person name="Ventura M."/>
            <person name="Visca P."/>
        </authorList>
    </citation>
    <scope>NUCLEOTIDE SEQUENCE</scope>
    <source>
        <strain evidence="4">LMG 26462</strain>
    </source>
</reference>
<dbReference type="PANTHER" id="PTHR23028:SF53">
    <property type="entry name" value="ACYL_TRANSF_3 DOMAIN-CONTAINING PROTEIN"/>
    <property type="match status" value="1"/>
</dbReference>
<dbReference type="EMBL" id="JAFLWW010000004">
    <property type="protein sequence ID" value="MBT1157036.1"/>
    <property type="molecule type" value="Genomic_DNA"/>
</dbReference>
<keyword evidence="5" id="KW-1185">Reference proteome</keyword>
<evidence type="ECO:0000256" key="1">
    <source>
        <dbReference type="SAM" id="Phobius"/>
    </source>
</evidence>
<evidence type="ECO:0000313" key="5">
    <source>
        <dbReference type="Proteomes" id="UP001138921"/>
    </source>
</evidence>
<dbReference type="Proteomes" id="UP001138921">
    <property type="component" value="Unassembled WGS sequence"/>
</dbReference>
<dbReference type="Pfam" id="PF01757">
    <property type="entry name" value="Acyl_transf_3"/>
    <property type="match status" value="1"/>
</dbReference>
<organism evidence="4 5">
    <name type="scientific">Aminobacter anthyllidis</name>
    <dbReference type="NCBI Taxonomy" id="1035067"/>
    <lineage>
        <taxon>Bacteria</taxon>
        <taxon>Pseudomonadati</taxon>
        <taxon>Pseudomonadota</taxon>
        <taxon>Alphaproteobacteria</taxon>
        <taxon>Hyphomicrobiales</taxon>
        <taxon>Phyllobacteriaceae</taxon>
        <taxon>Aminobacter</taxon>
    </lineage>
</organism>
<feature type="transmembrane region" description="Helical" evidence="1">
    <location>
        <begin position="152"/>
        <end position="172"/>
    </location>
</feature>
<dbReference type="AlphaFoldDB" id="A0A9X1D6H3"/>
<reference evidence="4" key="2">
    <citation type="submission" date="2021-03" db="EMBL/GenBank/DDBJ databases">
        <authorList>
            <person name="Artuso I."/>
            <person name="Turrini P."/>
            <person name="Pirolo M."/>
            <person name="Lugli G.A."/>
            <person name="Ventura M."/>
            <person name="Visca P."/>
        </authorList>
    </citation>
    <scope>NUCLEOTIDE SEQUENCE</scope>
    <source>
        <strain evidence="4">LMG 26462</strain>
    </source>
</reference>
<dbReference type="RefSeq" id="WP_214390987.1">
    <property type="nucleotide sequence ID" value="NZ_JAFLWW010000004.1"/>
</dbReference>
<keyword evidence="4" id="KW-0808">Transferase</keyword>
<dbReference type="PANTHER" id="PTHR23028">
    <property type="entry name" value="ACETYLTRANSFERASE"/>
    <property type="match status" value="1"/>
</dbReference>
<feature type="domain" description="Acyltransferase 3" evidence="2">
    <location>
        <begin position="23"/>
        <end position="335"/>
    </location>
</feature>
<feature type="transmembrane region" description="Helical" evidence="1">
    <location>
        <begin position="29"/>
        <end position="52"/>
    </location>
</feature>
<dbReference type="GO" id="GO:0016020">
    <property type="term" value="C:membrane"/>
    <property type="evidence" value="ECO:0007669"/>
    <property type="project" value="TreeGrafter"/>
</dbReference>
<keyword evidence="4" id="KW-0012">Acyltransferase</keyword>
<keyword evidence="1" id="KW-0812">Transmembrane</keyword>
<dbReference type="InterPro" id="IPR002656">
    <property type="entry name" value="Acyl_transf_3_dom"/>
</dbReference>
<dbReference type="Pfam" id="PF19040">
    <property type="entry name" value="SGNH"/>
    <property type="match status" value="1"/>
</dbReference>
<proteinExistence type="predicted"/>
<feature type="transmembrane region" description="Helical" evidence="1">
    <location>
        <begin position="179"/>
        <end position="199"/>
    </location>
</feature>
<feature type="transmembrane region" description="Helical" evidence="1">
    <location>
        <begin position="238"/>
        <end position="257"/>
    </location>
</feature>
<feature type="transmembrane region" description="Helical" evidence="1">
    <location>
        <begin position="353"/>
        <end position="374"/>
    </location>
</feature>
<dbReference type="InterPro" id="IPR050879">
    <property type="entry name" value="Acyltransferase_3"/>
</dbReference>
<dbReference type="GO" id="GO:0009103">
    <property type="term" value="P:lipopolysaccharide biosynthetic process"/>
    <property type="evidence" value="ECO:0007669"/>
    <property type="project" value="TreeGrafter"/>
</dbReference>
<keyword evidence="1" id="KW-1133">Transmembrane helix</keyword>
<feature type="domain" description="SGNH" evidence="3">
    <location>
        <begin position="420"/>
        <end position="624"/>
    </location>
</feature>
<evidence type="ECO:0000259" key="2">
    <source>
        <dbReference type="Pfam" id="PF01757"/>
    </source>
</evidence>
<dbReference type="SUPFAM" id="SSF52266">
    <property type="entry name" value="SGNH hydrolase"/>
    <property type="match status" value="1"/>
</dbReference>
<keyword evidence="1" id="KW-0472">Membrane</keyword>
<dbReference type="InterPro" id="IPR043968">
    <property type="entry name" value="SGNH"/>
</dbReference>
<feature type="transmembrane region" description="Helical" evidence="1">
    <location>
        <begin position="86"/>
        <end position="106"/>
    </location>
</feature>
<sequence length="648" mass="70965">MLANQVLMRYLASMQGALMFRPDIQGLRAIAVVAVLLFHAGVSTFPGGFLGVDAFFVISGYLITRNIHRDVNTGEFSFLDFYRRRLVRLAPAAFVTILLSLFAAYLLQSPDQVIALSQSAIAAAFGLSNFVFWSQVGYFDLAVYQKPLLHTWSLGVEEQFYLIWPAVLVLGLRRKGLKFVVWLLVGVSLLSLAGAQLLLNIAPSAVFYLMPFRLFEFGLGACLALSPWTPSLGRIAGTVLQGIGLALIGYSLCVMTTETPMPGVLSLIPCVGTALVILAGRSNPTFVLTNPLMQFVGKVSYPLYLVHWPLVVFFPNVLTNTLGYVALCLALAALVHWLVEVPAKRHFTSGRRLAFPLSMVSAASVSLVAFHAIATEGWRFRLPPELQKIQTARDMWLERNPVVRVGECFLVEAASFDEFNQATCLALANDRPNVLIVGDSMAADLFSALGTAFPGVNFLEATSGNCTPVLETKKGGNCKELLDFVFLKFIDDVRLDAVVLNASWGFNEQHTLGKTVQHLRARVGKVIVAGPPVRFRDGVPNLIYESGLISVQKIEAYVLERRHPGDQVNPFLGEWANDAGASYLDIHATMCGSKCRIFDSEGKLIFLDFGHLTLAGSKYLAGIISSQWAETFTFVQPAKEGLELKASQ</sequence>
<dbReference type="GO" id="GO:0016747">
    <property type="term" value="F:acyltransferase activity, transferring groups other than amino-acyl groups"/>
    <property type="evidence" value="ECO:0007669"/>
    <property type="project" value="InterPro"/>
</dbReference>
<evidence type="ECO:0000259" key="3">
    <source>
        <dbReference type="Pfam" id="PF19040"/>
    </source>
</evidence>
<gene>
    <name evidence="4" type="ORF">J1C56_15665</name>
</gene>